<evidence type="ECO:0000259" key="5">
    <source>
        <dbReference type="Pfam" id="PF00551"/>
    </source>
</evidence>
<accession>A0A1W1WRB9</accession>
<dbReference type="InterPro" id="IPR004607">
    <property type="entry name" value="GART"/>
</dbReference>
<proteinExistence type="inferred from homology"/>
<gene>
    <name evidence="4" type="primary">purN</name>
    <name evidence="6" type="ORF">SAMN05660197_0633</name>
</gene>
<dbReference type="GO" id="GO:0004644">
    <property type="term" value="F:phosphoribosylglycinamide formyltransferase activity"/>
    <property type="evidence" value="ECO:0007669"/>
    <property type="project" value="UniProtKB-UniRule"/>
</dbReference>
<evidence type="ECO:0000256" key="4">
    <source>
        <dbReference type="HAMAP-Rule" id="MF_01930"/>
    </source>
</evidence>
<dbReference type="Pfam" id="PF00551">
    <property type="entry name" value="Formyl_trans_N"/>
    <property type="match status" value="1"/>
</dbReference>
<comment type="catalytic activity">
    <reaction evidence="4">
        <text>N(1)-(5-phospho-beta-D-ribosyl)glycinamide + (6R)-10-formyltetrahydrofolate = N(2)-formyl-N(1)-(5-phospho-beta-D-ribosyl)glycinamide + (6S)-5,6,7,8-tetrahydrofolate + H(+)</text>
        <dbReference type="Rhea" id="RHEA:15053"/>
        <dbReference type="ChEBI" id="CHEBI:15378"/>
        <dbReference type="ChEBI" id="CHEBI:57453"/>
        <dbReference type="ChEBI" id="CHEBI:143788"/>
        <dbReference type="ChEBI" id="CHEBI:147286"/>
        <dbReference type="ChEBI" id="CHEBI:195366"/>
        <dbReference type="EC" id="2.1.2.2"/>
    </reaction>
</comment>
<dbReference type="GO" id="GO:0006189">
    <property type="term" value="P:'de novo' IMP biosynthetic process"/>
    <property type="evidence" value="ECO:0007669"/>
    <property type="project" value="UniProtKB-UniRule"/>
</dbReference>
<dbReference type="Proteomes" id="UP000192602">
    <property type="component" value="Unassembled WGS sequence"/>
</dbReference>
<dbReference type="AlphaFoldDB" id="A0A1W1WRB9"/>
<feature type="binding site" evidence="4">
    <location>
        <begin position="87"/>
        <end position="90"/>
    </location>
    <ligand>
        <name>(6R)-10-formyltetrahydrofolate</name>
        <dbReference type="ChEBI" id="CHEBI:195366"/>
    </ligand>
</feature>
<dbReference type="STRING" id="1069081.SAMN05660197_0633"/>
<evidence type="ECO:0000313" key="7">
    <source>
        <dbReference type="Proteomes" id="UP000192602"/>
    </source>
</evidence>
<feature type="binding site" evidence="4">
    <location>
        <position position="103"/>
    </location>
    <ligand>
        <name>(6R)-10-formyltetrahydrofolate</name>
        <dbReference type="ChEBI" id="CHEBI:195366"/>
    </ligand>
</feature>
<dbReference type="HAMAP" id="MF_01930">
    <property type="entry name" value="PurN"/>
    <property type="match status" value="1"/>
</dbReference>
<dbReference type="SUPFAM" id="SSF53328">
    <property type="entry name" value="Formyltransferase"/>
    <property type="match status" value="1"/>
</dbReference>
<feature type="site" description="Raises pKa of active site His" evidence="4">
    <location>
        <position position="141"/>
    </location>
</feature>
<keyword evidence="2 4" id="KW-0808">Transferase</keyword>
<dbReference type="PANTHER" id="PTHR43369:SF2">
    <property type="entry name" value="PHOSPHORIBOSYLGLYCINAMIDE FORMYLTRANSFERASE"/>
    <property type="match status" value="1"/>
</dbReference>
<dbReference type="OrthoDB" id="9806170at2"/>
<dbReference type="InterPro" id="IPR036477">
    <property type="entry name" value="Formyl_transf_N_sf"/>
</dbReference>
<keyword evidence="7" id="KW-1185">Reference proteome</keyword>
<name>A0A1W1WRB9_9BACT</name>
<dbReference type="PANTHER" id="PTHR43369">
    <property type="entry name" value="PHOSPHORIBOSYLGLYCINAMIDE FORMYLTRANSFERASE"/>
    <property type="match status" value="1"/>
</dbReference>
<dbReference type="GO" id="GO:0005829">
    <property type="term" value="C:cytosol"/>
    <property type="evidence" value="ECO:0007669"/>
    <property type="project" value="TreeGrafter"/>
</dbReference>
<dbReference type="Gene3D" id="3.40.50.170">
    <property type="entry name" value="Formyl transferase, N-terminal domain"/>
    <property type="match status" value="1"/>
</dbReference>
<organism evidence="6 7">
    <name type="scientific">Nitratiruptor tergarcus DSM 16512</name>
    <dbReference type="NCBI Taxonomy" id="1069081"/>
    <lineage>
        <taxon>Bacteria</taxon>
        <taxon>Pseudomonadati</taxon>
        <taxon>Campylobacterota</taxon>
        <taxon>Epsilonproteobacteria</taxon>
        <taxon>Nautiliales</taxon>
        <taxon>Nitratiruptoraceae</taxon>
        <taxon>Nitratiruptor</taxon>
    </lineage>
</organism>
<reference evidence="7" key="1">
    <citation type="submission" date="2017-04" db="EMBL/GenBank/DDBJ databases">
        <authorList>
            <person name="Varghese N."/>
            <person name="Submissions S."/>
        </authorList>
    </citation>
    <scope>NUCLEOTIDE SEQUENCE [LARGE SCALE GENOMIC DNA]</scope>
    <source>
        <strain evidence="7">DSM 16512</strain>
    </source>
</reference>
<evidence type="ECO:0000313" key="6">
    <source>
        <dbReference type="EMBL" id="SMC08858.1"/>
    </source>
</evidence>
<dbReference type="EMBL" id="FWWZ01000001">
    <property type="protein sequence ID" value="SMC08858.1"/>
    <property type="molecule type" value="Genomic_DNA"/>
</dbReference>
<comment type="similarity">
    <text evidence="4">Belongs to the GART family.</text>
</comment>
<evidence type="ECO:0000256" key="2">
    <source>
        <dbReference type="ARBA" id="ARBA00022679"/>
    </source>
</evidence>
<feature type="domain" description="Formyl transferase N-terminal" evidence="5">
    <location>
        <begin position="2"/>
        <end position="177"/>
    </location>
</feature>
<dbReference type="InterPro" id="IPR002376">
    <property type="entry name" value="Formyl_transf_N"/>
</dbReference>
<protein>
    <recommendedName>
        <fullName evidence="4">Phosphoribosylglycinamide formyltransferase</fullName>
        <ecNumber evidence="4">2.1.2.2</ecNumber>
    </recommendedName>
    <alternativeName>
        <fullName evidence="4">5'-phosphoribosylglycinamide transformylase</fullName>
    </alternativeName>
    <alternativeName>
        <fullName evidence="4">GAR transformylase</fullName>
        <shortName evidence="4">GART</shortName>
    </alternativeName>
</protein>
<feature type="binding site" evidence="4">
    <location>
        <position position="62"/>
    </location>
    <ligand>
        <name>(6R)-10-formyltetrahydrofolate</name>
        <dbReference type="ChEBI" id="CHEBI:195366"/>
    </ligand>
</feature>
<feature type="active site" description="Proton donor" evidence="4">
    <location>
        <position position="105"/>
    </location>
</feature>
<comment type="function">
    <text evidence="4">Catalyzes the transfer of a formyl group from 10-formyltetrahydrofolate to 5-phospho-ribosyl-glycinamide (GAR), producing 5-phospho-ribosyl-N-formylglycinamide (FGAR) and tetrahydrofolate.</text>
</comment>
<dbReference type="NCBIfam" id="TIGR00639">
    <property type="entry name" value="PurN"/>
    <property type="match status" value="1"/>
</dbReference>
<feature type="binding site" evidence="4">
    <location>
        <begin position="12"/>
        <end position="14"/>
    </location>
    <ligand>
        <name>N(1)-(5-phospho-beta-D-ribosyl)glycinamide</name>
        <dbReference type="ChEBI" id="CHEBI:143788"/>
    </ligand>
</feature>
<sequence length="194" mass="21962">MKKIVILFSGNGTNLENIAKKLHDKVEIVAAITNNPQAYGIQRAKKLGIPVVIIDHKKYESRETFDEVLVKEIKKYKPDLVVMAGFMRILSPVFTQNIKNVINIHPSLLPLFKGAKAIERSYASDMKVAGVTVHWVSEELDGGKIIDQACFHRDNESLEEFEAKIHELEYELYPKVIADLLDIFLQKESLSQGV</sequence>
<evidence type="ECO:0000256" key="3">
    <source>
        <dbReference type="ARBA" id="ARBA00022755"/>
    </source>
</evidence>
<dbReference type="UniPathway" id="UPA00074">
    <property type="reaction ID" value="UER00126"/>
</dbReference>
<comment type="pathway">
    <text evidence="1 4">Purine metabolism; IMP biosynthesis via de novo pathway; N(2)-formyl-N(1)-(5-phospho-D-ribosyl)glycinamide from N(1)-(5-phospho-D-ribosyl)glycinamide (10-formyl THF route): step 1/1.</text>
</comment>
<dbReference type="CDD" id="cd08645">
    <property type="entry name" value="FMT_core_GART"/>
    <property type="match status" value="1"/>
</dbReference>
<evidence type="ECO:0000256" key="1">
    <source>
        <dbReference type="ARBA" id="ARBA00005054"/>
    </source>
</evidence>
<keyword evidence="3 4" id="KW-0658">Purine biosynthesis</keyword>
<dbReference type="EC" id="2.1.2.2" evidence="4"/>